<dbReference type="Proteomes" id="UP000593818">
    <property type="component" value="Chromosome"/>
</dbReference>
<keyword evidence="3" id="KW-0804">Transcription</keyword>
<evidence type="ECO:0000313" key="7">
    <source>
        <dbReference type="Proteomes" id="UP000593818"/>
    </source>
</evidence>
<reference evidence="6 7" key="1">
    <citation type="submission" date="2020-10" db="EMBL/GenBank/DDBJ databases">
        <title>Whole genome sequence of oil-degrading bacteria Rhodococcus pyridinivorans strain 5Ap.</title>
        <authorList>
            <person name="Akhremchuk A.E."/>
            <person name="Valentovich L.N."/>
            <person name="Charniauskaya M.I."/>
            <person name="Bukliarevich H.A."/>
            <person name="Titok M.A."/>
        </authorList>
    </citation>
    <scope>NUCLEOTIDE SEQUENCE [LARGE SCALE GENOMIC DNA]</scope>
    <source>
        <strain evidence="6 7">5Ap</strain>
    </source>
</reference>
<accession>A0A7M2XGC8</accession>
<dbReference type="GO" id="GO:0003677">
    <property type="term" value="F:DNA binding"/>
    <property type="evidence" value="ECO:0007669"/>
    <property type="project" value="UniProtKB-KW"/>
</dbReference>
<dbReference type="Gene3D" id="1.10.10.10">
    <property type="entry name" value="Winged helix-like DNA-binding domain superfamily/Winged helix DNA-binding domain"/>
    <property type="match status" value="2"/>
</dbReference>
<feature type="domain" description="HTH iclR-type" evidence="4">
    <location>
        <begin position="4"/>
        <end position="64"/>
    </location>
</feature>
<dbReference type="SUPFAM" id="SSF55781">
    <property type="entry name" value="GAF domain-like"/>
    <property type="match status" value="2"/>
</dbReference>
<dbReference type="PANTHER" id="PTHR30136:SF24">
    <property type="entry name" value="HTH-TYPE TRANSCRIPTIONAL REPRESSOR ALLR"/>
    <property type="match status" value="1"/>
</dbReference>
<protein>
    <submittedName>
        <fullName evidence="6">IclR family transcriptional regulator</fullName>
    </submittedName>
</protein>
<dbReference type="InterPro" id="IPR005471">
    <property type="entry name" value="Tscrpt_reg_IclR_N"/>
</dbReference>
<feature type="domain" description="IclR-ED" evidence="5">
    <location>
        <begin position="65"/>
        <end position="247"/>
    </location>
</feature>
<name>A0A7M2XGC8_9NOCA</name>
<keyword evidence="1" id="KW-0805">Transcription regulation</keyword>
<dbReference type="GO" id="GO:0045892">
    <property type="term" value="P:negative regulation of DNA-templated transcription"/>
    <property type="evidence" value="ECO:0007669"/>
    <property type="project" value="TreeGrafter"/>
</dbReference>
<dbReference type="SMART" id="SM00346">
    <property type="entry name" value="HTH_ICLR"/>
    <property type="match status" value="2"/>
</dbReference>
<dbReference type="GO" id="GO:0003700">
    <property type="term" value="F:DNA-binding transcription factor activity"/>
    <property type="evidence" value="ECO:0007669"/>
    <property type="project" value="TreeGrafter"/>
</dbReference>
<dbReference type="SUPFAM" id="SSF46785">
    <property type="entry name" value="Winged helix' DNA-binding domain"/>
    <property type="match status" value="2"/>
</dbReference>
<evidence type="ECO:0000313" key="6">
    <source>
        <dbReference type="EMBL" id="QOV96804.1"/>
    </source>
</evidence>
<keyword evidence="7" id="KW-1185">Reference proteome</keyword>
<dbReference type="AlphaFoldDB" id="A0A7M2XGC8"/>
<organism evidence="6 7">
    <name type="scientific">Rhodococcus pyridinivorans</name>
    <dbReference type="NCBI Taxonomy" id="103816"/>
    <lineage>
        <taxon>Bacteria</taxon>
        <taxon>Bacillati</taxon>
        <taxon>Actinomycetota</taxon>
        <taxon>Actinomycetes</taxon>
        <taxon>Mycobacteriales</taxon>
        <taxon>Nocardiaceae</taxon>
        <taxon>Rhodococcus</taxon>
    </lineage>
</organism>
<keyword evidence="2" id="KW-0238">DNA-binding</keyword>
<evidence type="ECO:0000256" key="2">
    <source>
        <dbReference type="ARBA" id="ARBA00023125"/>
    </source>
</evidence>
<dbReference type="PANTHER" id="PTHR30136">
    <property type="entry name" value="HELIX-TURN-HELIX TRANSCRIPTIONAL REGULATOR, ICLR FAMILY"/>
    <property type="match status" value="1"/>
</dbReference>
<evidence type="ECO:0000256" key="1">
    <source>
        <dbReference type="ARBA" id="ARBA00023015"/>
    </source>
</evidence>
<dbReference type="InterPro" id="IPR014757">
    <property type="entry name" value="Tscrpt_reg_IclR_C"/>
</dbReference>
<evidence type="ECO:0000259" key="4">
    <source>
        <dbReference type="PROSITE" id="PS51077"/>
    </source>
</evidence>
<dbReference type="RefSeq" id="WP_193902043.1">
    <property type="nucleotide sequence ID" value="NZ_CP063450.1"/>
</dbReference>
<dbReference type="InterPro" id="IPR029016">
    <property type="entry name" value="GAF-like_dom_sf"/>
</dbReference>
<dbReference type="PROSITE" id="PS51078">
    <property type="entry name" value="ICLR_ED"/>
    <property type="match status" value="2"/>
</dbReference>
<sequence>MATIQLLMKASQVVDEVARMGPSTPAELAKAVSEPRPTVYRIISALEQADLVRQTEGGKLELGTGILRLGDAAVDALIERAELRAQLLWIREQLGVSTFFCVLHDSGAVCLDQVDGSDVDLFKIAPGRTVPLHAGASSHVLLAFGDSRIRSKVLTEAPYQRLASRTPLSADELQARLDKTLADGTCIEDSEVTEGVASIGVPVHRSDGSLLGVLAVAGLRDGLLGQETTACKALQTAAATLTASLAEVPQRQVTDTRHVPSAAAEKDASRMPAVIAKADALMRALAGERIATSTRLSELLDEQVRSVYRMLDTLVEAGWVEQLGPRGAYRVGIKLLSLSGELTRRLDIRRAAAPVLREIHEATGETTFLCIRRGTRAVCIERVDGIRVNSRVLKLGESLPLHVGAAPRALLAFEDRNAWEDYATVVSQSNEPWRNVRSRVEFFADLEHIHEQGYVISDNNVTPGIAAIGAPIFNHRGEVVASLSTSGLREGILAPGHDDQPSVIELVCRGARTLSDYLGAPASLLNKWPTTPDDSDVSPLIV</sequence>
<dbReference type="Pfam" id="PF01614">
    <property type="entry name" value="IclR_C"/>
    <property type="match status" value="2"/>
</dbReference>
<dbReference type="Pfam" id="PF09339">
    <property type="entry name" value="HTH_IclR"/>
    <property type="match status" value="2"/>
</dbReference>
<dbReference type="Gene3D" id="3.30.450.40">
    <property type="match status" value="2"/>
</dbReference>
<gene>
    <name evidence="6" type="ORF">INP59_12355</name>
</gene>
<evidence type="ECO:0000256" key="3">
    <source>
        <dbReference type="ARBA" id="ARBA00023163"/>
    </source>
</evidence>
<dbReference type="InterPro" id="IPR050707">
    <property type="entry name" value="HTH_MetabolicPath_Reg"/>
</dbReference>
<dbReference type="EMBL" id="CP063450">
    <property type="protein sequence ID" value="QOV96804.1"/>
    <property type="molecule type" value="Genomic_DNA"/>
</dbReference>
<dbReference type="PROSITE" id="PS51077">
    <property type="entry name" value="HTH_ICLR"/>
    <property type="match status" value="1"/>
</dbReference>
<dbReference type="InterPro" id="IPR036388">
    <property type="entry name" value="WH-like_DNA-bd_sf"/>
</dbReference>
<feature type="domain" description="IclR-ED" evidence="5">
    <location>
        <begin position="334"/>
        <end position="520"/>
    </location>
</feature>
<evidence type="ECO:0000259" key="5">
    <source>
        <dbReference type="PROSITE" id="PS51078"/>
    </source>
</evidence>
<proteinExistence type="predicted"/>
<dbReference type="InterPro" id="IPR036390">
    <property type="entry name" value="WH_DNA-bd_sf"/>
</dbReference>